<dbReference type="SUPFAM" id="SSF103084">
    <property type="entry name" value="Holliday junction resolvase RusA"/>
    <property type="match status" value="1"/>
</dbReference>
<sequence>VERRPKVKARPRHTKGGKVFTPASTLKEEDHVAEAWRTQVGETLTGPVEIAVVYTPDATILHVTTSPHNARTLRGDLDNYVKLTLDALNGVAWVDDGQVVRIHAVKVDRGEQETPAP</sequence>
<dbReference type="InterPro" id="IPR008822">
    <property type="entry name" value="Endonuclease_RusA-like"/>
</dbReference>
<protein>
    <submittedName>
        <fullName evidence="2">Uncharacterized protein</fullName>
    </submittedName>
</protein>
<dbReference type="Gene3D" id="3.30.1330.70">
    <property type="entry name" value="Holliday junction resolvase RusA"/>
    <property type="match status" value="1"/>
</dbReference>
<dbReference type="GO" id="GO:0006310">
    <property type="term" value="P:DNA recombination"/>
    <property type="evidence" value="ECO:0007669"/>
    <property type="project" value="InterPro"/>
</dbReference>
<reference evidence="2" key="1">
    <citation type="submission" date="2018-05" db="EMBL/GenBank/DDBJ databases">
        <authorList>
            <person name="Lanie J.A."/>
            <person name="Ng W.-L."/>
            <person name="Kazmierczak K.M."/>
            <person name="Andrzejewski T.M."/>
            <person name="Davidsen T.M."/>
            <person name="Wayne K.J."/>
            <person name="Tettelin H."/>
            <person name="Glass J.I."/>
            <person name="Rusch D."/>
            <person name="Podicherti R."/>
            <person name="Tsui H.-C.T."/>
            <person name="Winkler M.E."/>
        </authorList>
    </citation>
    <scope>NUCLEOTIDE SEQUENCE</scope>
</reference>
<feature type="region of interest" description="Disordered" evidence="1">
    <location>
        <begin position="1"/>
        <end position="20"/>
    </location>
</feature>
<dbReference type="GO" id="GO:0006281">
    <property type="term" value="P:DNA repair"/>
    <property type="evidence" value="ECO:0007669"/>
    <property type="project" value="InterPro"/>
</dbReference>
<name>A0A382LLJ8_9ZZZZ</name>
<dbReference type="InterPro" id="IPR036614">
    <property type="entry name" value="RusA-like_sf"/>
</dbReference>
<feature type="non-terminal residue" evidence="2">
    <location>
        <position position="1"/>
    </location>
</feature>
<dbReference type="EMBL" id="UINC01087629">
    <property type="protein sequence ID" value="SVC37163.1"/>
    <property type="molecule type" value="Genomic_DNA"/>
</dbReference>
<dbReference type="AlphaFoldDB" id="A0A382LLJ8"/>
<organism evidence="2">
    <name type="scientific">marine metagenome</name>
    <dbReference type="NCBI Taxonomy" id="408172"/>
    <lineage>
        <taxon>unclassified sequences</taxon>
        <taxon>metagenomes</taxon>
        <taxon>ecological metagenomes</taxon>
    </lineage>
</organism>
<dbReference type="Pfam" id="PF05866">
    <property type="entry name" value="RusA"/>
    <property type="match status" value="1"/>
</dbReference>
<evidence type="ECO:0000256" key="1">
    <source>
        <dbReference type="SAM" id="MobiDB-lite"/>
    </source>
</evidence>
<evidence type="ECO:0000313" key="2">
    <source>
        <dbReference type="EMBL" id="SVC37163.1"/>
    </source>
</evidence>
<feature type="compositionally biased region" description="Basic residues" evidence="1">
    <location>
        <begin position="1"/>
        <end position="16"/>
    </location>
</feature>
<proteinExistence type="predicted"/>
<gene>
    <name evidence="2" type="ORF">METZ01_LOCUS290017</name>
</gene>
<dbReference type="GO" id="GO:0000287">
    <property type="term" value="F:magnesium ion binding"/>
    <property type="evidence" value="ECO:0007669"/>
    <property type="project" value="InterPro"/>
</dbReference>
<accession>A0A382LLJ8</accession>